<gene>
    <name evidence="2" type="ORF">COT03_01670</name>
</gene>
<accession>A0A2M6YRD3</accession>
<proteinExistence type="predicted"/>
<keyword evidence="1" id="KW-0472">Membrane</keyword>
<feature type="transmembrane region" description="Helical" evidence="1">
    <location>
        <begin position="9"/>
        <end position="28"/>
    </location>
</feature>
<name>A0A2M6YRD3_9BACT</name>
<keyword evidence="1" id="KW-0812">Transmembrane</keyword>
<sequence length="65" mass="7492">MKRNISQEILIIAALTLTIATLWIYLSVHRALNKGEYPVLSPQQTKILNPTLDESVFEELKKRKI</sequence>
<comment type="caution">
    <text evidence="2">The sequence shown here is derived from an EMBL/GenBank/DDBJ whole genome shotgun (WGS) entry which is preliminary data.</text>
</comment>
<dbReference type="AlphaFoldDB" id="A0A2M6YRD3"/>
<organism evidence="2 3">
    <name type="scientific">Candidatus Shapirobacteria bacterium CG07_land_8_20_14_0_80_39_18</name>
    <dbReference type="NCBI Taxonomy" id="1974882"/>
    <lineage>
        <taxon>Bacteria</taxon>
        <taxon>Candidatus Shapironibacteriota</taxon>
    </lineage>
</organism>
<dbReference type="Proteomes" id="UP000229502">
    <property type="component" value="Unassembled WGS sequence"/>
</dbReference>
<evidence type="ECO:0000256" key="1">
    <source>
        <dbReference type="SAM" id="Phobius"/>
    </source>
</evidence>
<dbReference type="EMBL" id="PEWZ01000081">
    <property type="protein sequence ID" value="PIU35023.1"/>
    <property type="molecule type" value="Genomic_DNA"/>
</dbReference>
<protein>
    <submittedName>
        <fullName evidence="2">Uncharacterized protein</fullName>
    </submittedName>
</protein>
<keyword evidence="1" id="KW-1133">Transmembrane helix</keyword>
<evidence type="ECO:0000313" key="3">
    <source>
        <dbReference type="Proteomes" id="UP000229502"/>
    </source>
</evidence>
<reference evidence="3" key="1">
    <citation type="submission" date="2017-09" db="EMBL/GenBank/DDBJ databases">
        <title>Depth-based differentiation of microbial function through sediment-hosted aquifers and enrichment of novel symbionts in the deep terrestrial subsurface.</title>
        <authorList>
            <person name="Probst A.J."/>
            <person name="Ladd B."/>
            <person name="Jarett J.K."/>
            <person name="Geller-Mcgrath D.E."/>
            <person name="Sieber C.M.K."/>
            <person name="Emerson J.B."/>
            <person name="Anantharaman K."/>
            <person name="Thomas B.C."/>
            <person name="Malmstrom R."/>
            <person name="Stieglmeier M."/>
            <person name="Klingl A."/>
            <person name="Woyke T."/>
            <person name="Ryan C.M."/>
            <person name="Banfield J.F."/>
        </authorList>
    </citation>
    <scope>NUCLEOTIDE SEQUENCE [LARGE SCALE GENOMIC DNA]</scope>
</reference>
<evidence type="ECO:0000313" key="2">
    <source>
        <dbReference type="EMBL" id="PIU35023.1"/>
    </source>
</evidence>